<proteinExistence type="predicted"/>
<evidence type="ECO:0000313" key="3">
    <source>
        <dbReference type="Proteomes" id="UP000029015"/>
    </source>
</evidence>
<dbReference type="PROSITE" id="PS50943">
    <property type="entry name" value="HTH_CROC1"/>
    <property type="match status" value="1"/>
</dbReference>
<dbReference type="PATRIC" id="fig|1437605.7.peg.261"/>
<feature type="domain" description="HTH cro/C1-type" evidence="1">
    <location>
        <begin position="3"/>
        <end position="56"/>
    </location>
</feature>
<dbReference type="CDD" id="cd00093">
    <property type="entry name" value="HTH_XRE"/>
    <property type="match status" value="1"/>
</dbReference>
<dbReference type="InterPro" id="IPR010982">
    <property type="entry name" value="Lambda_DNA-bd_dom_sf"/>
</dbReference>
<dbReference type="RefSeq" id="WP_051905225.1">
    <property type="nucleotide sequence ID" value="NZ_CP011786.1"/>
</dbReference>
<organism evidence="2 3">
    <name type="scientific">Bifidobacterium actinocoloniiforme DSM 22766</name>
    <dbReference type="NCBI Taxonomy" id="1437605"/>
    <lineage>
        <taxon>Bacteria</taxon>
        <taxon>Bacillati</taxon>
        <taxon>Actinomycetota</taxon>
        <taxon>Actinomycetes</taxon>
        <taxon>Bifidobacteriales</taxon>
        <taxon>Bifidobacteriaceae</taxon>
        <taxon>Bifidobacterium</taxon>
    </lineage>
</organism>
<dbReference type="InterPro" id="IPR001387">
    <property type="entry name" value="Cro/C1-type_HTH"/>
</dbReference>
<dbReference type="SMART" id="SM00530">
    <property type="entry name" value="HTH_XRE"/>
    <property type="match status" value="1"/>
</dbReference>
<comment type="caution">
    <text evidence="2">The sequence shown here is derived from an EMBL/GenBank/DDBJ whole genome shotgun (WGS) entry which is preliminary data.</text>
</comment>
<dbReference type="SUPFAM" id="SSF47413">
    <property type="entry name" value="lambda repressor-like DNA-binding domains"/>
    <property type="match status" value="1"/>
</dbReference>
<protein>
    <recommendedName>
        <fullName evidence="1">HTH cro/C1-type domain-containing protein</fullName>
    </recommendedName>
</protein>
<dbReference type="GO" id="GO:0003677">
    <property type="term" value="F:DNA binding"/>
    <property type="evidence" value="ECO:0007669"/>
    <property type="project" value="InterPro"/>
</dbReference>
<name>A0A086YZY1_9BIFI</name>
<dbReference type="AlphaFoldDB" id="A0A086YZY1"/>
<dbReference type="KEGG" id="bact:AB656_01260"/>
<keyword evidence="3" id="KW-1185">Reference proteome</keyword>
<evidence type="ECO:0000259" key="1">
    <source>
        <dbReference type="PROSITE" id="PS50943"/>
    </source>
</evidence>
<dbReference type="EMBL" id="JGYK01000001">
    <property type="protein sequence ID" value="KFI39831.1"/>
    <property type="molecule type" value="Genomic_DNA"/>
</dbReference>
<dbReference type="Gene3D" id="1.10.260.40">
    <property type="entry name" value="lambda repressor-like DNA-binding domains"/>
    <property type="match status" value="1"/>
</dbReference>
<gene>
    <name evidence="2" type="ORF">BACT_0532</name>
</gene>
<reference evidence="2 3" key="1">
    <citation type="submission" date="2014-03" db="EMBL/GenBank/DDBJ databases">
        <title>Genomics of Bifidobacteria.</title>
        <authorList>
            <person name="Ventura M."/>
            <person name="Milani C."/>
            <person name="Lugli G.A."/>
        </authorList>
    </citation>
    <scope>NUCLEOTIDE SEQUENCE [LARGE SCALE GENOMIC DNA]</scope>
    <source>
        <strain evidence="2 3">DSM 22766</strain>
    </source>
</reference>
<evidence type="ECO:0000313" key="2">
    <source>
        <dbReference type="EMBL" id="KFI39831.1"/>
    </source>
</evidence>
<dbReference type="Proteomes" id="UP000029015">
    <property type="component" value="Unassembled WGS sequence"/>
</dbReference>
<dbReference type="Pfam" id="PF01381">
    <property type="entry name" value="HTH_3"/>
    <property type="match status" value="1"/>
</dbReference>
<sequence>MGLRELRSRKGWTQVQLANAMSIPQQRVSEYERGQDMSSSSAKKFARILGATLEEVTDYIRPEE</sequence>
<accession>A0A086YZY1</accession>
<dbReference type="OrthoDB" id="3239879at2"/>